<dbReference type="OrthoDB" id="259382at2"/>
<evidence type="ECO:0000259" key="1">
    <source>
        <dbReference type="Pfam" id="PF01755"/>
    </source>
</evidence>
<feature type="domain" description="Glycosyl transferase family 25" evidence="1">
    <location>
        <begin position="11"/>
        <end position="169"/>
    </location>
</feature>
<dbReference type="AlphaFoldDB" id="A0A1E5XLD3"/>
<accession>A0A1E5XLD3</accession>
<evidence type="ECO:0000313" key="2">
    <source>
        <dbReference type="EMBL" id="OEO29382.1"/>
    </source>
</evidence>
<evidence type="ECO:0000313" key="3">
    <source>
        <dbReference type="Proteomes" id="UP000095463"/>
    </source>
</evidence>
<dbReference type="Proteomes" id="UP000095463">
    <property type="component" value="Unassembled WGS sequence"/>
</dbReference>
<dbReference type="Pfam" id="PF01755">
    <property type="entry name" value="Glyco_transf_25"/>
    <property type="match status" value="1"/>
</dbReference>
<protein>
    <recommendedName>
        <fullName evidence="1">Glycosyl transferase family 25 domain-containing protein</fullName>
    </recommendedName>
</protein>
<sequence>MDGRQEIRIVYINLDRSPDRRLWMEEQAKATGLHFERFAAVDGSARHNLPKFPVSAGAVGCFLSHRELWRVIATGHAPHAIVLEDDVHLSPEAASYFTDLSWVPPNADIVHVGGSLRHCLVQRKWLPVGDRRLFRAIGENGGTEAYIISKHCAAKLHRELLTIDKEFDQILFNGGRPDLNIYKILPALCIQDHASSAPRFESLIERAVADHKLTSVGKLRRDLERVARKVAFWLRVLPTRRVRVHFR</sequence>
<organism evidence="2 3">
    <name type="scientific">Devosia insulae DS-56</name>
    <dbReference type="NCBI Taxonomy" id="1116389"/>
    <lineage>
        <taxon>Bacteria</taxon>
        <taxon>Pseudomonadati</taxon>
        <taxon>Pseudomonadota</taxon>
        <taxon>Alphaproteobacteria</taxon>
        <taxon>Hyphomicrobiales</taxon>
        <taxon>Devosiaceae</taxon>
        <taxon>Devosia</taxon>
    </lineage>
</organism>
<dbReference type="CDD" id="cd06532">
    <property type="entry name" value="Glyco_transf_25"/>
    <property type="match status" value="1"/>
</dbReference>
<keyword evidence="3" id="KW-1185">Reference proteome</keyword>
<comment type="caution">
    <text evidence="2">The sequence shown here is derived from an EMBL/GenBank/DDBJ whole genome shotgun (WGS) entry which is preliminary data.</text>
</comment>
<dbReference type="RefSeq" id="WP_069911292.1">
    <property type="nucleotide sequence ID" value="NZ_LAJE02000285.1"/>
</dbReference>
<dbReference type="EMBL" id="LAJE02000285">
    <property type="protein sequence ID" value="OEO29382.1"/>
    <property type="molecule type" value="Genomic_DNA"/>
</dbReference>
<reference evidence="2 3" key="1">
    <citation type="journal article" date="2015" name="Genome Announc.">
        <title>Genome Assemblies of Three Soil-Associated Devosia species: D. insulae, D. limi, and D. soli.</title>
        <authorList>
            <person name="Hassan Y.I."/>
            <person name="Lepp D."/>
            <person name="Zhou T."/>
        </authorList>
    </citation>
    <scope>NUCLEOTIDE SEQUENCE [LARGE SCALE GENOMIC DNA]</scope>
    <source>
        <strain evidence="2 3">DS-56</strain>
    </source>
</reference>
<proteinExistence type="predicted"/>
<gene>
    <name evidence="2" type="ORF">VW23_025520</name>
</gene>
<dbReference type="InterPro" id="IPR002654">
    <property type="entry name" value="Glyco_trans_25"/>
</dbReference>
<name>A0A1E5XLD3_9HYPH</name>